<name>A0A4U6QRX8_9GAMM</name>
<comment type="caution">
    <text evidence="7">The sequence shown here is derived from an EMBL/GenBank/DDBJ whole genome shotgun (WGS) entry which is preliminary data.</text>
</comment>
<feature type="transmembrane region" description="Helical" evidence="5">
    <location>
        <begin position="36"/>
        <end position="54"/>
    </location>
</feature>
<feature type="transmembrane region" description="Helical" evidence="5">
    <location>
        <begin position="348"/>
        <end position="369"/>
    </location>
</feature>
<feature type="transmembrane region" description="Helical" evidence="5">
    <location>
        <begin position="66"/>
        <end position="84"/>
    </location>
</feature>
<dbReference type="Proteomes" id="UP000308488">
    <property type="component" value="Unassembled WGS sequence"/>
</dbReference>
<comment type="subcellular location">
    <subcellularLocation>
        <location evidence="1">Membrane</location>
        <topology evidence="1">Multi-pass membrane protein</topology>
    </subcellularLocation>
</comment>
<dbReference type="Pfam" id="PF04932">
    <property type="entry name" value="Wzy_C"/>
    <property type="match status" value="1"/>
</dbReference>
<feature type="transmembrane region" description="Helical" evidence="5">
    <location>
        <begin position="272"/>
        <end position="289"/>
    </location>
</feature>
<keyword evidence="2 5" id="KW-0812">Transmembrane</keyword>
<evidence type="ECO:0000256" key="3">
    <source>
        <dbReference type="ARBA" id="ARBA00022989"/>
    </source>
</evidence>
<feature type="transmembrane region" description="Helical" evidence="5">
    <location>
        <begin position="119"/>
        <end position="137"/>
    </location>
</feature>
<dbReference type="GO" id="GO:0016020">
    <property type="term" value="C:membrane"/>
    <property type="evidence" value="ECO:0007669"/>
    <property type="project" value="UniProtKB-SubCell"/>
</dbReference>
<dbReference type="InterPro" id="IPR007016">
    <property type="entry name" value="O-antigen_ligase-rel_domated"/>
</dbReference>
<feature type="transmembrane region" description="Helical" evidence="5">
    <location>
        <begin position="247"/>
        <end position="266"/>
    </location>
</feature>
<dbReference type="GO" id="GO:0016874">
    <property type="term" value="F:ligase activity"/>
    <property type="evidence" value="ECO:0007669"/>
    <property type="project" value="UniProtKB-KW"/>
</dbReference>
<protein>
    <submittedName>
        <fullName evidence="7">O-antigen ligase family protein</fullName>
    </submittedName>
</protein>
<dbReference type="InterPro" id="IPR051533">
    <property type="entry name" value="WaaL-like"/>
</dbReference>
<dbReference type="EMBL" id="SZYH01000003">
    <property type="protein sequence ID" value="TKV63341.1"/>
    <property type="molecule type" value="Genomic_DNA"/>
</dbReference>
<keyword evidence="8" id="KW-1185">Reference proteome</keyword>
<dbReference type="OrthoDB" id="8534453at2"/>
<evidence type="ECO:0000313" key="8">
    <source>
        <dbReference type="Proteomes" id="UP000308488"/>
    </source>
</evidence>
<accession>A0A4U6QRX8</accession>
<keyword evidence="7" id="KW-0436">Ligase</keyword>
<dbReference type="AlphaFoldDB" id="A0A4U6QRX8"/>
<organism evidence="7 8">
    <name type="scientific">Marinobacter panjinensis</name>
    <dbReference type="NCBI Taxonomy" id="2576384"/>
    <lineage>
        <taxon>Bacteria</taxon>
        <taxon>Pseudomonadati</taxon>
        <taxon>Pseudomonadota</taxon>
        <taxon>Gammaproteobacteria</taxon>
        <taxon>Pseudomonadales</taxon>
        <taxon>Marinobacteraceae</taxon>
        <taxon>Marinobacter</taxon>
    </lineage>
</organism>
<feature type="transmembrane region" description="Helical" evidence="5">
    <location>
        <begin position="221"/>
        <end position="240"/>
    </location>
</feature>
<sequence length="432" mass="47889">MSRIDVTKVPVLTSKPTKQLSSIDDPGSAFLPLTLFRSWAFLSFALMFSILLWHPSRSAAMNIMDAVFFLPALLLSPIWIFRNGHQLKPILWPALPLLLYVAYALISITWSETPNASRAVRMAAQLLALFLFFAYLWQSEQHRLVESLIWVGVSVTALVCLWHLAGFYGFSGASLGQRMYSGSNEALLAMGIKPMNTLHATLVVAPQLAMTGALMHKVPTAGWRILGAAIMIVFLAYLIVLEQRTGLVALAVMVIASVILVGGRLWMILAGLLLTGGIAILLLAPEIYTSRGLSWRPEIWWSSLHRTLETAPWLGHGLSYTMSPVMVPDPDGDGFVSFVHPHNMALSVFHYLGAIGLILWVLLWAPVLGLRLAAKDRPRTFWMTLPLITGQVALVFDGGYAFAAFDYEWFCFWFPTVLLLSSVASEEKTERS</sequence>
<feature type="transmembrane region" description="Helical" evidence="5">
    <location>
        <begin position="90"/>
        <end position="110"/>
    </location>
</feature>
<dbReference type="RefSeq" id="WP_137438025.1">
    <property type="nucleotide sequence ID" value="NZ_JANRHC010000007.1"/>
</dbReference>
<evidence type="ECO:0000256" key="1">
    <source>
        <dbReference type="ARBA" id="ARBA00004141"/>
    </source>
</evidence>
<gene>
    <name evidence="7" type="ORF">FDP08_19765</name>
</gene>
<dbReference type="PANTHER" id="PTHR37422">
    <property type="entry name" value="TEICHURONIC ACID BIOSYNTHESIS PROTEIN TUAE"/>
    <property type="match status" value="1"/>
</dbReference>
<evidence type="ECO:0000259" key="6">
    <source>
        <dbReference type="Pfam" id="PF04932"/>
    </source>
</evidence>
<evidence type="ECO:0000313" key="7">
    <source>
        <dbReference type="EMBL" id="TKV63341.1"/>
    </source>
</evidence>
<evidence type="ECO:0000256" key="5">
    <source>
        <dbReference type="SAM" id="Phobius"/>
    </source>
</evidence>
<dbReference type="PANTHER" id="PTHR37422:SF23">
    <property type="entry name" value="TEICHURONIC ACID BIOSYNTHESIS PROTEIN TUAE"/>
    <property type="match status" value="1"/>
</dbReference>
<keyword evidence="4 5" id="KW-0472">Membrane</keyword>
<feature type="transmembrane region" description="Helical" evidence="5">
    <location>
        <begin position="381"/>
        <end position="401"/>
    </location>
</feature>
<proteinExistence type="predicted"/>
<reference evidence="7 8" key="1">
    <citation type="submission" date="2019-05" db="EMBL/GenBank/DDBJ databases">
        <title>Marinobacter panjinensis sp. nov., a moderately halophilic bacterium isolated from sea tidal flat environment.</title>
        <authorList>
            <person name="Yang W."/>
            <person name="An M."/>
            <person name="He W."/>
            <person name="Luo X."/>
            <person name="Zhu L."/>
            <person name="Chen G."/>
            <person name="Zhang Y."/>
            <person name="Wang Y."/>
        </authorList>
    </citation>
    <scope>NUCLEOTIDE SEQUENCE [LARGE SCALE GENOMIC DNA]</scope>
    <source>
        <strain evidence="7 8">PJ-16</strain>
    </source>
</reference>
<evidence type="ECO:0000256" key="4">
    <source>
        <dbReference type="ARBA" id="ARBA00023136"/>
    </source>
</evidence>
<keyword evidence="3 5" id="KW-1133">Transmembrane helix</keyword>
<feature type="domain" description="O-antigen ligase-related" evidence="6">
    <location>
        <begin position="230"/>
        <end position="361"/>
    </location>
</feature>
<feature type="transmembrane region" description="Helical" evidence="5">
    <location>
        <begin position="149"/>
        <end position="170"/>
    </location>
</feature>
<evidence type="ECO:0000256" key="2">
    <source>
        <dbReference type="ARBA" id="ARBA00022692"/>
    </source>
</evidence>